<dbReference type="GO" id="GO:0006796">
    <property type="term" value="P:phosphate-containing compound metabolic process"/>
    <property type="evidence" value="ECO:0007669"/>
    <property type="project" value="UniProtKB-ARBA"/>
</dbReference>
<dbReference type="EMBL" id="MHIL01000039">
    <property type="protein sequence ID" value="OGY49846.1"/>
    <property type="molecule type" value="Genomic_DNA"/>
</dbReference>
<evidence type="ECO:0000259" key="3">
    <source>
        <dbReference type="Pfam" id="PF00294"/>
    </source>
</evidence>
<comment type="caution">
    <text evidence="4">The sequence shown here is derived from an EMBL/GenBank/DDBJ whole genome shotgun (WGS) entry which is preliminary data.</text>
</comment>
<evidence type="ECO:0000256" key="2">
    <source>
        <dbReference type="ARBA" id="ARBA00022777"/>
    </source>
</evidence>
<organism evidence="4 5">
    <name type="scientific">Candidatus Buchananbacteria bacterium RIFCSPHIGHO2_02_FULL_56_16</name>
    <dbReference type="NCBI Taxonomy" id="1797542"/>
    <lineage>
        <taxon>Bacteria</taxon>
        <taxon>Candidatus Buchananiibacteriota</taxon>
    </lineage>
</organism>
<dbReference type="STRING" id="1797542.A3J59_01755"/>
<feature type="domain" description="Carbohydrate kinase PfkB" evidence="3">
    <location>
        <begin position="39"/>
        <end position="328"/>
    </location>
</feature>
<dbReference type="AlphaFoldDB" id="A0A1G1YDE4"/>
<evidence type="ECO:0000256" key="1">
    <source>
        <dbReference type="ARBA" id="ARBA00022679"/>
    </source>
</evidence>
<dbReference type="InterPro" id="IPR029056">
    <property type="entry name" value="Ribokinase-like"/>
</dbReference>
<dbReference type="GO" id="GO:0016301">
    <property type="term" value="F:kinase activity"/>
    <property type="evidence" value="ECO:0007669"/>
    <property type="project" value="UniProtKB-KW"/>
</dbReference>
<reference evidence="4 5" key="1">
    <citation type="journal article" date="2016" name="Nat. Commun.">
        <title>Thousands of microbial genomes shed light on interconnected biogeochemical processes in an aquifer system.</title>
        <authorList>
            <person name="Anantharaman K."/>
            <person name="Brown C.T."/>
            <person name="Hug L.A."/>
            <person name="Sharon I."/>
            <person name="Castelle C.J."/>
            <person name="Probst A.J."/>
            <person name="Thomas B.C."/>
            <person name="Singh A."/>
            <person name="Wilkins M.J."/>
            <person name="Karaoz U."/>
            <person name="Brodie E.L."/>
            <person name="Williams K.H."/>
            <person name="Hubbard S.S."/>
            <person name="Banfield J.F."/>
        </authorList>
    </citation>
    <scope>NUCLEOTIDE SEQUENCE [LARGE SCALE GENOMIC DNA]</scope>
</reference>
<evidence type="ECO:0000313" key="4">
    <source>
        <dbReference type="EMBL" id="OGY49846.1"/>
    </source>
</evidence>
<protein>
    <recommendedName>
        <fullName evidence="3">Carbohydrate kinase PfkB domain-containing protein</fullName>
    </recommendedName>
</protein>
<sequence length="340" mass="37294">MATFDVVTIGGAVRDITFYTSQGKVFATPDDLTAQKLLAFEYGAKIYAQRAHYELGGGALNAAVSLSRLRLKTAALVRLGNDQDAADVRLRFKREQVCPDFIQVDPKAHTGFSLIVALDKREHEHVAFLYRGANENLTAPLGSLKQSTIGWLYLTALSGPRWPGALKQFFQIAKSKQRNTKIVWNPGSSQLQAGRRNLDFCLRHTDVLILNKDEAIELVLSGITVGRRNPSYLNRPLYLLNILKEWGPKVVIITDGTKGAWAYDGARIHHQHAVPVKRIADTTGVGDAFGSGFLAGFVNTKGDSKQALRWGVQNAGSVCTQVGAQNGLLTLRELKGKIKL</sequence>
<keyword evidence="2" id="KW-0418">Kinase</keyword>
<dbReference type="InterPro" id="IPR011611">
    <property type="entry name" value="PfkB_dom"/>
</dbReference>
<dbReference type="PRINTS" id="PR00990">
    <property type="entry name" value="RIBOKINASE"/>
</dbReference>
<evidence type="ECO:0000313" key="5">
    <source>
        <dbReference type="Proteomes" id="UP000177310"/>
    </source>
</evidence>
<dbReference type="SUPFAM" id="SSF53613">
    <property type="entry name" value="Ribokinase-like"/>
    <property type="match status" value="1"/>
</dbReference>
<proteinExistence type="predicted"/>
<dbReference type="PANTHER" id="PTHR10584">
    <property type="entry name" value="SUGAR KINASE"/>
    <property type="match status" value="1"/>
</dbReference>
<gene>
    <name evidence="4" type="ORF">A3J59_01755</name>
</gene>
<name>A0A1G1YDE4_9BACT</name>
<dbReference type="Gene3D" id="3.40.1190.20">
    <property type="match status" value="1"/>
</dbReference>
<accession>A0A1G1YDE4</accession>
<keyword evidence="1" id="KW-0808">Transferase</keyword>
<dbReference type="Pfam" id="PF00294">
    <property type="entry name" value="PfkB"/>
    <property type="match status" value="1"/>
</dbReference>
<dbReference type="PANTHER" id="PTHR10584:SF166">
    <property type="entry name" value="RIBOKINASE"/>
    <property type="match status" value="1"/>
</dbReference>
<dbReference type="InterPro" id="IPR002139">
    <property type="entry name" value="Ribo/fructo_kinase"/>
</dbReference>
<dbReference type="Proteomes" id="UP000177310">
    <property type="component" value="Unassembled WGS sequence"/>
</dbReference>